<protein>
    <submittedName>
        <fullName evidence="2">Uncharacterized protein</fullName>
    </submittedName>
</protein>
<feature type="compositionally biased region" description="Polar residues" evidence="1">
    <location>
        <begin position="69"/>
        <end position="81"/>
    </location>
</feature>
<comment type="caution">
    <text evidence="2">The sequence shown here is derived from an EMBL/GenBank/DDBJ whole genome shotgun (WGS) entry which is preliminary data.</text>
</comment>
<feature type="region of interest" description="Disordered" evidence="1">
    <location>
        <begin position="55"/>
        <end position="90"/>
    </location>
</feature>
<dbReference type="Proteomes" id="UP000735302">
    <property type="component" value="Unassembled WGS sequence"/>
</dbReference>
<reference evidence="2 3" key="1">
    <citation type="journal article" date="2021" name="Elife">
        <title>Chloroplast acquisition without the gene transfer in kleptoplastic sea slugs, Plakobranchus ocellatus.</title>
        <authorList>
            <person name="Maeda T."/>
            <person name="Takahashi S."/>
            <person name="Yoshida T."/>
            <person name="Shimamura S."/>
            <person name="Takaki Y."/>
            <person name="Nagai Y."/>
            <person name="Toyoda A."/>
            <person name="Suzuki Y."/>
            <person name="Arimoto A."/>
            <person name="Ishii H."/>
            <person name="Satoh N."/>
            <person name="Nishiyama T."/>
            <person name="Hasebe M."/>
            <person name="Maruyama T."/>
            <person name="Minagawa J."/>
            <person name="Obokata J."/>
            <person name="Shigenobu S."/>
        </authorList>
    </citation>
    <scope>NUCLEOTIDE SEQUENCE [LARGE SCALE GENOMIC DNA]</scope>
</reference>
<evidence type="ECO:0000256" key="1">
    <source>
        <dbReference type="SAM" id="MobiDB-lite"/>
    </source>
</evidence>
<dbReference type="EMBL" id="BLXT01004021">
    <property type="protein sequence ID" value="GFO08900.1"/>
    <property type="molecule type" value="Genomic_DNA"/>
</dbReference>
<dbReference type="AlphaFoldDB" id="A0AAV4ANH3"/>
<sequence>MTSMMTTMTIYDDDDTNLRWRRMRHSTPQANHTSSVQWLTTAQAVAMYGLPKQHAHCLPYTRPPRPGDESSSGSPQPNTRKLLSGFPSPE</sequence>
<name>A0AAV4ANH3_9GAST</name>
<gene>
    <name evidence="2" type="ORF">PoB_003540500</name>
</gene>
<evidence type="ECO:0000313" key="3">
    <source>
        <dbReference type="Proteomes" id="UP000735302"/>
    </source>
</evidence>
<organism evidence="2 3">
    <name type="scientific">Plakobranchus ocellatus</name>
    <dbReference type="NCBI Taxonomy" id="259542"/>
    <lineage>
        <taxon>Eukaryota</taxon>
        <taxon>Metazoa</taxon>
        <taxon>Spiralia</taxon>
        <taxon>Lophotrochozoa</taxon>
        <taxon>Mollusca</taxon>
        <taxon>Gastropoda</taxon>
        <taxon>Heterobranchia</taxon>
        <taxon>Euthyneura</taxon>
        <taxon>Panpulmonata</taxon>
        <taxon>Sacoglossa</taxon>
        <taxon>Placobranchoidea</taxon>
        <taxon>Plakobranchidae</taxon>
        <taxon>Plakobranchus</taxon>
    </lineage>
</organism>
<proteinExistence type="predicted"/>
<keyword evidence="3" id="KW-1185">Reference proteome</keyword>
<accession>A0AAV4ANH3</accession>
<evidence type="ECO:0000313" key="2">
    <source>
        <dbReference type="EMBL" id="GFO08900.1"/>
    </source>
</evidence>